<proteinExistence type="inferred from homology"/>
<organism evidence="7 8">
    <name type="scientific">Brevifollis gellanilyticus</name>
    <dbReference type="NCBI Taxonomy" id="748831"/>
    <lineage>
        <taxon>Bacteria</taxon>
        <taxon>Pseudomonadati</taxon>
        <taxon>Verrucomicrobiota</taxon>
        <taxon>Verrucomicrobiia</taxon>
        <taxon>Verrucomicrobiales</taxon>
        <taxon>Verrucomicrobiaceae</taxon>
    </lineage>
</organism>
<dbReference type="AlphaFoldDB" id="A0A512MBG8"/>
<evidence type="ECO:0000313" key="8">
    <source>
        <dbReference type="Proteomes" id="UP000321577"/>
    </source>
</evidence>
<name>A0A512MBG8_9BACT</name>
<dbReference type="InterPro" id="IPR030048">
    <property type="entry name" value="SurE"/>
</dbReference>
<dbReference type="Gene3D" id="3.40.1210.10">
    <property type="entry name" value="Survival protein SurE-like phosphatase/nucleotidase"/>
    <property type="match status" value="1"/>
</dbReference>
<keyword evidence="8" id="KW-1185">Reference proteome</keyword>
<comment type="caution">
    <text evidence="7">The sequence shown here is derived from an EMBL/GenBank/DDBJ whole genome shotgun (WGS) entry which is preliminary data.</text>
</comment>
<dbReference type="PANTHER" id="PTHR30457">
    <property type="entry name" value="5'-NUCLEOTIDASE SURE"/>
    <property type="match status" value="1"/>
</dbReference>
<dbReference type="SUPFAM" id="SSF64167">
    <property type="entry name" value="SurE-like"/>
    <property type="match status" value="1"/>
</dbReference>
<accession>A0A512MBG8</accession>
<gene>
    <name evidence="7" type="primary">surE</name>
    <name evidence="7" type="ORF">BGE01nite_33590</name>
</gene>
<dbReference type="InterPro" id="IPR036523">
    <property type="entry name" value="SurE-like_sf"/>
</dbReference>
<dbReference type="OrthoDB" id="9780815at2"/>
<dbReference type="InterPro" id="IPR002828">
    <property type="entry name" value="SurE-like_Pase/nucleotidase"/>
</dbReference>
<keyword evidence="4" id="KW-0479">Metal-binding</keyword>
<dbReference type="PANTHER" id="PTHR30457:SF0">
    <property type="entry name" value="PHOSPHATASE, PUTATIVE (AFU_ORTHOLOGUE AFUA_4G01070)-RELATED"/>
    <property type="match status" value="1"/>
</dbReference>
<evidence type="ECO:0000313" key="7">
    <source>
        <dbReference type="EMBL" id="GEP44068.1"/>
    </source>
</evidence>
<dbReference type="EC" id="3.1.3.5" evidence="3"/>
<keyword evidence="5" id="KW-0378">Hydrolase</keyword>
<evidence type="ECO:0000256" key="2">
    <source>
        <dbReference type="ARBA" id="ARBA00011062"/>
    </source>
</evidence>
<evidence type="ECO:0000259" key="6">
    <source>
        <dbReference type="Pfam" id="PF01975"/>
    </source>
</evidence>
<evidence type="ECO:0000256" key="5">
    <source>
        <dbReference type="ARBA" id="ARBA00022801"/>
    </source>
</evidence>
<dbReference type="Pfam" id="PF01975">
    <property type="entry name" value="SurE"/>
    <property type="match status" value="1"/>
</dbReference>
<reference evidence="7 8" key="1">
    <citation type="submission" date="2019-07" db="EMBL/GenBank/DDBJ databases">
        <title>Whole genome shotgun sequence of Brevifollis gellanilyticus NBRC 108608.</title>
        <authorList>
            <person name="Hosoyama A."/>
            <person name="Uohara A."/>
            <person name="Ohji S."/>
            <person name="Ichikawa N."/>
        </authorList>
    </citation>
    <scope>NUCLEOTIDE SEQUENCE [LARGE SCALE GENOMIC DNA]</scope>
    <source>
        <strain evidence="7 8">NBRC 108608</strain>
    </source>
</reference>
<evidence type="ECO:0000256" key="3">
    <source>
        <dbReference type="ARBA" id="ARBA00012643"/>
    </source>
</evidence>
<feature type="domain" description="Survival protein SurE-like phosphatase/nucleotidase" evidence="6">
    <location>
        <begin position="4"/>
        <end position="172"/>
    </location>
</feature>
<sequence>MHFLLTNDDGIDAPGIAALEKAVRMIPGARVSVVAPIREHSMCGHRITTHSPLRAEPRGEGRWAVEGTPADCVRLGLFAFELKPDWVLSGINAGGNLGQDIHVSGTCAGAREASYHGVKSAAFSHYLIRELGVDWDRAARWTQEVLLHLQTRELHDGEYWCVNFPHHAPGELALPTMRDCHPARSPLPVSFRLGDDGFHHYDARYADRVRDPESDVAVCFGGEIGISKLRV</sequence>
<comment type="catalytic activity">
    <reaction evidence="1">
        <text>a ribonucleoside 5'-phosphate + H2O = a ribonucleoside + phosphate</text>
        <dbReference type="Rhea" id="RHEA:12484"/>
        <dbReference type="ChEBI" id="CHEBI:15377"/>
        <dbReference type="ChEBI" id="CHEBI:18254"/>
        <dbReference type="ChEBI" id="CHEBI:43474"/>
        <dbReference type="ChEBI" id="CHEBI:58043"/>
        <dbReference type="EC" id="3.1.3.5"/>
    </reaction>
</comment>
<comment type="similarity">
    <text evidence="2">Belongs to the SurE nucleotidase family.</text>
</comment>
<dbReference type="RefSeq" id="WP_146851623.1">
    <property type="nucleotide sequence ID" value="NZ_BKAG01000025.1"/>
</dbReference>
<dbReference type="NCBIfam" id="NF001493">
    <property type="entry name" value="PRK00346.2-3"/>
    <property type="match status" value="1"/>
</dbReference>
<dbReference type="GO" id="GO:0046872">
    <property type="term" value="F:metal ion binding"/>
    <property type="evidence" value="ECO:0007669"/>
    <property type="project" value="UniProtKB-KW"/>
</dbReference>
<evidence type="ECO:0000256" key="4">
    <source>
        <dbReference type="ARBA" id="ARBA00022723"/>
    </source>
</evidence>
<dbReference type="GO" id="GO:0008253">
    <property type="term" value="F:5'-nucleotidase activity"/>
    <property type="evidence" value="ECO:0007669"/>
    <property type="project" value="UniProtKB-EC"/>
</dbReference>
<dbReference type="Proteomes" id="UP000321577">
    <property type="component" value="Unassembled WGS sequence"/>
</dbReference>
<dbReference type="EMBL" id="BKAG01000025">
    <property type="protein sequence ID" value="GEP44068.1"/>
    <property type="molecule type" value="Genomic_DNA"/>
</dbReference>
<evidence type="ECO:0000256" key="1">
    <source>
        <dbReference type="ARBA" id="ARBA00000815"/>
    </source>
</evidence>
<protein>
    <recommendedName>
        <fullName evidence="3">5'-nucleotidase</fullName>
        <ecNumber evidence="3">3.1.3.5</ecNumber>
    </recommendedName>
</protein>
<dbReference type="NCBIfam" id="TIGR00087">
    <property type="entry name" value="surE"/>
    <property type="match status" value="1"/>
</dbReference>